<keyword evidence="2" id="KW-0732">Signal</keyword>
<evidence type="ECO:0000256" key="1">
    <source>
        <dbReference type="SAM" id="MobiDB-lite"/>
    </source>
</evidence>
<dbReference type="Proteomes" id="UP000002274">
    <property type="component" value="Chromosome"/>
</dbReference>
<dbReference type="InterPro" id="IPR025478">
    <property type="entry name" value="COP23"/>
</dbReference>
<evidence type="ECO:0008006" key="5">
    <source>
        <dbReference type="Google" id="ProtNLM"/>
    </source>
</evidence>
<gene>
    <name evidence="3" type="ordered locus">P9303_28621</name>
</gene>
<feature type="signal peptide" evidence="2">
    <location>
        <begin position="1"/>
        <end position="21"/>
    </location>
</feature>
<dbReference type="EMBL" id="CP000554">
    <property type="protein sequence ID" value="ABM79592.1"/>
    <property type="molecule type" value="Genomic_DNA"/>
</dbReference>
<name>A2CDN2_PROM3</name>
<sequence length="195" mass="20538">MKTLQKRFASVAACSLMGAAAFIGVDSFVPKPVKAAGASSFYCGQASGAPATLAKTASGKSVPVIRWTSSTFNSAGWDQSKRCQVVSARFEQYRKQGSLQYLTTGRMNGQAVICTATSKGGACEGLLYTLKPGQNPTKTLADLLDVRTKAKGPLNETTSRLYLKMSDVIDAKSGYSPSASKTVDTPSSATTEALW</sequence>
<organism evidence="3 4">
    <name type="scientific">Prochlorococcus marinus (strain MIT 9303)</name>
    <dbReference type="NCBI Taxonomy" id="59922"/>
    <lineage>
        <taxon>Bacteria</taxon>
        <taxon>Bacillati</taxon>
        <taxon>Cyanobacteriota</taxon>
        <taxon>Cyanophyceae</taxon>
        <taxon>Synechococcales</taxon>
        <taxon>Prochlorococcaceae</taxon>
        <taxon>Prochlorococcus</taxon>
    </lineage>
</organism>
<evidence type="ECO:0000256" key="2">
    <source>
        <dbReference type="SAM" id="SignalP"/>
    </source>
</evidence>
<dbReference type="KEGG" id="pmf:P9303_28621"/>
<accession>A2CDN2</accession>
<reference evidence="3 4" key="1">
    <citation type="journal article" date="2007" name="PLoS Genet.">
        <title>Patterns and implications of gene gain and loss in the evolution of Prochlorococcus.</title>
        <authorList>
            <person name="Kettler G.C."/>
            <person name="Martiny A.C."/>
            <person name="Huang K."/>
            <person name="Zucker J."/>
            <person name="Coleman M.L."/>
            <person name="Rodrigue S."/>
            <person name="Chen F."/>
            <person name="Lapidus A."/>
            <person name="Ferriera S."/>
            <person name="Johnson J."/>
            <person name="Steglich C."/>
            <person name="Church G.M."/>
            <person name="Richardson P."/>
            <person name="Chisholm S.W."/>
        </authorList>
    </citation>
    <scope>NUCLEOTIDE SEQUENCE [LARGE SCALE GENOMIC DNA]</scope>
    <source>
        <strain evidence="3 4">MIT 9303</strain>
    </source>
</reference>
<dbReference type="HOGENOM" id="CLU_101369_3_0_3"/>
<dbReference type="Pfam" id="PF14218">
    <property type="entry name" value="COP23"/>
    <property type="match status" value="1"/>
</dbReference>
<dbReference type="STRING" id="59922.P9303_28621"/>
<protein>
    <recommendedName>
        <fullName evidence="5">Circadian oscillating protein COP23</fullName>
    </recommendedName>
</protein>
<dbReference type="RefSeq" id="WP_011827434.1">
    <property type="nucleotide sequence ID" value="NC_008820.1"/>
</dbReference>
<dbReference type="BioCyc" id="PMAR59922:G1G80-2513-MONOMER"/>
<proteinExistence type="predicted"/>
<evidence type="ECO:0000313" key="4">
    <source>
        <dbReference type="Proteomes" id="UP000002274"/>
    </source>
</evidence>
<feature type="region of interest" description="Disordered" evidence="1">
    <location>
        <begin position="175"/>
        <end position="195"/>
    </location>
</feature>
<dbReference type="AlphaFoldDB" id="A2CDN2"/>
<feature type="chain" id="PRO_5002642865" description="Circadian oscillating protein COP23" evidence="2">
    <location>
        <begin position="22"/>
        <end position="195"/>
    </location>
</feature>
<evidence type="ECO:0000313" key="3">
    <source>
        <dbReference type="EMBL" id="ABM79592.1"/>
    </source>
</evidence>